<evidence type="ECO:0000259" key="10">
    <source>
        <dbReference type="PROSITE" id="PS50929"/>
    </source>
</evidence>
<dbReference type="InterPro" id="IPR003439">
    <property type="entry name" value="ABC_transporter-like_ATP-bd"/>
</dbReference>
<dbReference type="Proteomes" id="UP001597343">
    <property type="component" value="Unassembled WGS sequence"/>
</dbReference>
<dbReference type="InterPro" id="IPR011527">
    <property type="entry name" value="ABC1_TM_dom"/>
</dbReference>
<evidence type="ECO:0000313" key="12">
    <source>
        <dbReference type="Proteomes" id="UP001597343"/>
    </source>
</evidence>
<feature type="region of interest" description="Disordered" evidence="7">
    <location>
        <begin position="569"/>
        <end position="588"/>
    </location>
</feature>
<dbReference type="GO" id="GO:0005524">
    <property type="term" value="F:ATP binding"/>
    <property type="evidence" value="ECO:0007669"/>
    <property type="project" value="UniProtKB-KW"/>
</dbReference>
<dbReference type="PROSITE" id="PS50893">
    <property type="entry name" value="ABC_TRANSPORTER_2"/>
    <property type="match status" value="1"/>
</dbReference>
<dbReference type="SUPFAM" id="SSF52540">
    <property type="entry name" value="P-loop containing nucleoside triphosphate hydrolases"/>
    <property type="match status" value="1"/>
</dbReference>
<dbReference type="Gene3D" id="3.40.50.300">
    <property type="entry name" value="P-loop containing nucleotide triphosphate hydrolases"/>
    <property type="match status" value="1"/>
</dbReference>
<feature type="domain" description="ABC transmembrane type-1" evidence="10">
    <location>
        <begin position="1"/>
        <end position="288"/>
    </location>
</feature>
<keyword evidence="5 8" id="KW-1133">Transmembrane helix</keyword>
<evidence type="ECO:0000256" key="4">
    <source>
        <dbReference type="ARBA" id="ARBA00022840"/>
    </source>
</evidence>
<dbReference type="InterPro" id="IPR017871">
    <property type="entry name" value="ABC_transporter-like_CS"/>
</dbReference>
<evidence type="ECO:0000256" key="8">
    <source>
        <dbReference type="SAM" id="Phobius"/>
    </source>
</evidence>
<evidence type="ECO:0000313" key="11">
    <source>
        <dbReference type="EMBL" id="MFD2170034.1"/>
    </source>
</evidence>
<dbReference type="EMBL" id="JBHUIO010000005">
    <property type="protein sequence ID" value="MFD2170034.1"/>
    <property type="molecule type" value="Genomic_DNA"/>
</dbReference>
<keyword evidence="6 8" id="KW-0472">Membrane</keyword>
<dbReference type="PANTHER" id="PTHR24221">
    <property type="entry name" value="ATP-BINDING CASSETTE SUB-FAMILY B"/>
    <property type="match status" value="1"/>
</dbReference>
<dbReference type="InterPro" id="IPR027417">
    <property type="entry name" value="P-loop_NTPase"/>
</dbReference>
<dbReference type="InterPro" id="IPR003593">
    <property type="entry name" value="AAA+_ATPase"/>
</dbReference>
<evidence type="ECO:0000256" key="6">
    <source>
        <dbReference type="ARBA" id="ARBA00023136"/>
    </source>
</evidence>
<proteinExistence type="predicted"/>
<evidence type="ECO:0000256" key="7">
    <source>
        <dbReference type="SAM" id="MobiDB-lite"/>
    </source>
</evidence>
<dbReference type="Pfam" id="PF00005">
    <property type="entry name" value="ABC_tran"/>
    <property type="match status" value="1"/>
</dbReference>
<dbReference type="Gene3D" id="1.20.1560.10">
    <property type="entry name" value="ABC transporter type 1, transmembrane domain"/>
    <property type="match status" value="1"/>
</dbReference>
<organism evidence="11 12">
    <name type="scientific">Tumebacillus lipolyticus</name>
    <dbReference type="NCBI Taxonomy" id="1280370"/>
    <lineage>
        <taxon>Bacteria</taxon>
        <taxon>Bacillati</taxon>
        <taxon>Bacillota</taxon>
        <taxon>Bacilli</taxon>
        <taxon>Bacillales</taxon>
        <taxon>Alicyclobacillaceae</taxon>
        <taxon>Tumebacillus</taxon>
    </lineage>
</organism>
<dbReference type="InterPro" id="IPR036640">
    <property type="entry name" value="ABC1_TM_sf"/>
</dbReference>
<keyword evidence="3" id="KW-0547">Nucleotide-binding</keyword>
<comment type="subcellular location">
    <subcellularLocation>
        <location evidence="1">Cell membrane</location>
        <topology evidence="1">Multi-pass membrane protein</topology>
    </subcellularLocation>
</comment>
<evidence type="ECO:0000256" key="5">
    <source>
        <dbReference type="ARBA" id="ARBA00022989"/>
    </source>
</evidence>
<accession>A0ABW4ZWZ0</accession>
<dbReference type="PROSITE" id="PS50929">
    <property type="entry name" value="ABC_TM1F"/>
    <property type="match status" value="1"/>
</dbReference>
<dbReference type="RefSeq" id="WP_386045648.1">
    <property type="nucleotide sequence ID" value="NZ_JBHUIO010000005.1"/>
</dbReference>
<keyword evidence="4 11" id="KW-0067">ATP-binding</keyword>
<sequence>MLSLTFRVLLGILPLTSIWLTNLLVNEVVSVIQNQTDIRFALYLLLGQLVLFGVGYLIGQVAKINDQHLDNLVNFYMTHTLLKKVDRLPYLTFENPIFYDKYQRVSNSSSNVMSIVQEVLSLGSSLITIFSLIGYLFSIHWSFIVLLLITTIPILMIDVKFGGMRYQLLRFLTPMGRRESYVSNLLNNKFTFKEVRLYGLAPFLIGEWAKLFRINASEQMNLMKREVRWSSIGEVLLLIAYSASGVITLLLGMQGRIRVGDFIAVLQAMENVQKGLSNSTSTISRLYEKSLNIQDLKEFLQAEEQVVGKQEAQVQRIDSIVVDQLCFRYPNQEHAVIQDIDLHITAGKKIAIVGENGSGKTTLIKCLTGLYNTEPQMIQVNGEPLQVVDRRSYQDRIAVLFQDYAKYEFSARYNIGFGRVEDVDNLVGIQHAAAQTNIHDYLDSLDEKYESLLGRSFDGGNELSLGQWQKVALARTVFRNSDLIILDEPTAALDPRSEVEIIDNLFRLATNQSILFITHRLGAASLADEVVVMKNGRIVEQGTHAQLLTLDGEYAKLYNSQAKWYNNPQETAQEQESDHYEQEEEVLT</sequence>
<evidence type="ECO:0000259" key="9">
    <source>
        <dbReference type="PROSITE" id="PS50893"/>
    </source>
</evidence>
<feature type="transmembrane region" description="Helical" evidence="8">
    <location>
        <begin position="232"/>
        <end position="253"/>
    </location>
</feature>
<name>A0ABW4ZWZ0_9BACL</name>
<evidence type="ECO:0000256" key="1">
    <source>
        <dbReference type="ARBA" id="ARBA00004651"/>
    </source>
</evidence>
<evidence type="ECO:0000256" key="3">
    <source>
        <dbReference type="ARBA" id="ARBA00022741"/>
    </source>
</evidence>
<reference evidence="12" key="1">
    <citation type="journal article" date="2019" name="Int. J. Syst. Evol. Microbiol.">
        <title>The Global Catalogue of Microorganisms (GCM) 10K type strain sequencing project: providing services to taxonomists for standard genome sequencing and annotation.</title>
        <authorList>
            <consortium name="The Broad Institute Genomics Platform"/>
            <consortium name="The Broad Institute Genome Sequencing Center for Infectious Disease"/>
            <person name="Wu L."/>
            <person name="Ma J."/>
        </authorList>
    </citation>
    <scope>NUCLEOTIDE SEQUENCE [LARGE SCALE GENOMIC DNA]</scope>
    <source>
        <strain evidence="12">CGMCC 1.13574</strain>
    </source>
</reference>
<dbReference type="SUPFAM" id="SSF90123">
    <property type="entry name" value="ABC transporter transmembrane region"/>
    <property type="match status" value="1"/>
</dbReference>
<comment type="caution">
    <text evidence="11">The sequence shown here is derived from an EMBL/GenBank/DDBJ whole genome shotgun (WGS) entry which is preliminary data.</text>
</comment>
<dbReference type="PROSITE" id="PS00211">
    <property type="entry name" value="ABC_TRANSPORTER_1"/>
    <property type="match status" value="1"/>
</dbReference>
<feature type="transmembrane region" description="Helical" evidence="8">
    <location>
        <begin position="40"/>
        <end position="59"/>
    </location>
</feature>
<dbReference type="InterPro" id="IPR039421">
    <property type="entry name" value="Type_1_exporter"/>
</dbReference>
<gene>
    <name evidence="11" type="ORF">ACFSOY_08495</name>
</gene>
<evidence type="ECO:0000256" key="2">
    <source>
        <dbReference type="ARBA" id="ARBA00022692"/>
    </source>
</evidence>
<feature type="domain" description="ABC transporter" evidence="9">
    <location>
        <begin position="320"/>
        <end position="560"/>
    </location>
</feature>
<keyword evidence="12" id="KW-1185">Reference proteome</keyword>
<protein>
    <submittedName>
        <fullName evidence="11">ABC transporter ATP-binding protein</fullName>
    </submittedName>
</protein>
<dbReference type="PANTHER" id="PTHR24221:SF646">
    <property type="entry name" value="HAEMOLYSIN SECRETION ATP-BINDING PROTEIN"/>
    <property type="match status" value="1"/>
</dbReference>
<keyword evidence="2 8" id="KW-0812">Transmembrane</keyword>
<dbReference type="SMART" id="SM00382">
    <property type="entry name" value="AAA"/>
    <property type="match status" value="1"/>
</dbReference>